<protein>
    <submittedName>
        <fullName evidence="1">Uncharacterized protein</fullName>
    </submittedName>
</protein>
<reference evidence="2" key="1">
    <citation type="submission" date="2016-10" db="EMBL/GenBank/DDBJ databases">
        <authorList>
            <person name="Varghese N."/>
            <person name="Submissions S."/>
        </authorList>
    </citation>
    <scope>NUCLEOTIDE SEQUENCE [LARGE SCALE GENOMIC DNA]</scope>
    <source>
        <strain evidence="2">CGMCC 4.3530</strain>
    </source>
</reference>
<dbReference type="AlphaFoldDB" id="A0A1H3U592"/>
<dbReference type="Proteomes" id="UP000199529">
    <property type="component" value="Unassembled WGS sequence"/>
</dbReference>
<dbReference type="EMBL" id="FNOK01000106">
    <property type="protein sequence ID" value="SDZ57025.1"/>
    <property type="molecule type" value="Genomic_DNA"/>
</dbReference>
<evidence type="ECO:0000313" key="2">
    <source>
        <dbReference type="Proteomes" id="UP000199529"/>
    </source>
</evidence>
<evidence type="ECO:0000313" key="1">
    <source>
        <dbReference type="EMBL" id="SDZ57025.1"/>
    </source>
</evidence>
<proteinExistence type="predicted"/>
<sequence>MKQQSCPFKIDPTGRDVYAEAAGIRRQGPAARWNFLVEWWRGR</sequence>
<accession>A0A1H3U592</accession>
<name>A0A1H3U592_9PSEU</name>
<organism evidence="1 2">
    <name type="scientific">Saccharopolyspora shandongensis</name>
    <dbReference type="NCBI Taxonomy" id="418495"/>
    <lineage>
        <taxon>Bacteria</taxon>
        <taxon>Bacillati</taxon>
        <taxon>Actinomycetota</taxon>
        <taxon>Actinomycetes</taxon>
        <taxon>Pseudonocardiales</taxon>
        <taxon>Pseudonocardiaceae</taxon>
        <taxon>Saccharopolyspora</taxon>
    </lineage>
</organism>
<gene>
    <name evidence="1" type="ORF">SAMN05216215_11062</name>
</gene>
<keyword evidence="2" id="KW-1185">Reference proteome</keyword>
<dbReference type="RefSeq" id="WP_281247503.1">
    <property type="nucleotide sequence ID" value="NZ_FNOK01000106.1"/>
</dbReference>